<evidence type="ECO:0000313" key="6">
    <source>
        <dbReference type="EMBL" id="MET4576050.1"/>
    </source>
</evidence>
<organism evidence="6 7">
    <name type="scientific">Ottowia thiooxydans</name>
    <dbReference type="NCBI Taxonomy" id="219182"/>
    <lineage>
        <taxon>Bacteria</taxon>
        <taxon>Pseudomonadati</taxon>
        <taxon>Pseudomonadota</taxon>
        <taxon>Betaproteobacteria</taxon>
        <taxon>Burkholderiales</taxon>
        <taxon>Comamonadaceae</taxon>
        <taxon>Ottowia</taxon>
    </lineage>
</organism>
<dbReference type="Proteomes" id="UP001549320">
    <property type="component" value="Unassembled WGS sequence"/>
</dbReference>
<dbReference type="SUPFAM" id="SSF52151">
    <property type="entry name" value="FabD/lysophospholipase-like"/>
    <property type="match status" value="1"/>
</dbReference>
<dbReference type="InterPro" id="IPR016035">
    <property type="entry name" value="Acyl_Trfase/lysoPLipase"/>
</dbReference>
<feature type="active site" description="Proton acceptor" evidence="4">
    <location>
        <position position="181"/>
    </location>
</feature>
<dbReference type="Pfam" id="PF01734">
    <property type="entry name" value="Patatin"/>
    <property type="match status" value="1"/>
</dbReference>
<dbReference type="PANTHER" id="PTHR14226:SF29">
    <property type="entry name" value="NEUROPATHY TARGET ESTERASE SWS"/>
    <property type="match status" value="1"/>
</dbReference>
<name>A0ABV2Q4U3_9BURK</name>
<protein>
    <submittedName>
        <fullName evidence="6">NTE family protein</fullName>
    </submittedName>
</protein>
<evidence type="ECO:0000313" key="7">
    <source>
        <dbReference type="Proteomes" id="UP001549320"/>
    </source>
</evidence>
<dbReference type="EMBL" id="JBEPSH010000002">
    <property type="protein sequence ID" value="MET4576050.1"/>
    <property type="molecule type" value="Genomic_DNA"/>
</dbReference>
<feature type="domain" description="PNPLA" evidence="5">
    <location>
        <begin position="20"/>
        <end position="194"/>
    </location>
</feature>
<feature type="short sequence motif" description="GXSXG" evidence="4">
    <location>
        <begin position="51"/>
        <end position="55"/>
    </location>
</feature>
<comment type="caution">
    <text evidence="4">Lacks conserved residue(s) required for the propagation of feature annotation.</text>
</comment>
<sequence length="294" mass="32333">MRSGTISSASSGPRRKRVALVIGSGSVQCAAALGMWKVLQREGIGIDLLVGCSGGSLYASVMALGNDVGTCERLTRELWTPALTTQRDLPSLLAAVMPRLFKFDGSFGMVSDRPLMKALDRLYGDRRFEDAAIPLRIVATDLHSGRMATLSQGRVRDAVRASIAIPYIWKPWQIDGRWLLDGCVSDPLPVDVAIRESADVILAMGFESPYPKTIRSATRYAFQVNSVYTNNLLRANYAFHNLAHHAEIIPVLPNFDRPIRLFDTHEIPYVIEEGARATEAQLGHLIRALESVDA</sequence>
<dbReference type="InterPro" id="IPR002641">
    <property type="entry name" value="PNPLA_dom"/>
</dbReference>
<feature type="active site" description="Nucleophile" evidence="4">
    <location>
        <position position="53"/>
    </location>
</feature>
<dbReference type="InterPro" id="IPR050301">
    <property type="entry name" value="NTE"/>
</dbReference>
<gene>
    <name evidence="6" type="ORF">ABIE13_001150</name>
</gene>
<dbReference type="PANTHER" id="PTHR14226">
    <property type="entry name" value="NEUROPATHY TARGET ESTERASE/SWISS CHEESE D.MELANOGASTER"/>
    <property type="match status" value="1"/>
</dbReference>
<evidence type="ECO:0000256" key="1">
    <source>
        <dbReference type="ARBA" id="ARBA00022801"/>
    </source>
</evidence>
<evidence type="ECO:0000256" key="2">
    <source>
        <dbReference type="ARBA" id="ARBA00022963"/>
    </source>
</evidence>
<evidence type="ECO:0000256" key="4">
    <source>
        <dbReference type="PROSITE-ProRule" id="PRU01161"/>
    </source>
</evidence>
<reference evidence="6 7" key="1">
    <citation type="submission" date="2024-06" db="EMBL/GenBank/DDBJ databases">
        <title>Sorghum-associated microbial communities from plants grown in Nebraska, USA.</title>
        <authorList>
            <person name="Schachtman D."/>
        </authorList>
    </citation>
    <scope>NUCLEOTIDE SEQUENCE [LARGE SCALE GENOMIC DNA]</scope>
    <source>
        <strain evidence="6 7">2709</strain>
    </source>
</reference>
<keyword evidence="3 4" id="KW-0443">Lipid metabolism</keyword>
<evidence type="ECO:0000259" key="5">
    <source>
        <dbReference type="PROSITE" id="PS51635"/>
    </source>
</evidence>
<proteinExistence type="predicted"/>
<dbReference type="RefSeq" id="WP_354441895.1">
    <property type="nucleotide sequence ID" value="NZ_JBEPSH010000002.1"/>
</dbReference>
<dbReference type="PROSITE" id="PS51635">
    <property type="entry name" value="PNPLA"/>
    <property type="match status" value="1"/>
</dbReference>
<keyword evidence="7" id="KW-1185">Reference proteome</keyword>
<keyword evidence="1 4" id="KW-0378">Hydrolase</keyword>
<comment type="caution">
    <text evidence="6">The sequence shown here is derived from an EMBL/GenBank/DDBJ whole genome shotgun (WGS) entry which is preliminary data.</text>
</comment>
<keyword evidence="2 4" id="KW-0442">Lipid degradation</keyword>
<dbReference type="Gene3D" id="3.40.1090.10">
    <property type="entry name" value="Cytosolic phospholipase A2 catalytic domain"/>
    <property type="match status" value="2"/>
</dbReference>
<accession>A0ABV2Q4U3</accession>
<evidence type="ECO:0000256" key="3">
    <source>
        <dbReference type="ARBA" id="ARBA00023098"/>
    </source>
</evidence>